<dbReference type="GO" id="GO:0003755">
    <property type="term" value="F:peptidyl-prolyl cis-trans isomerase activity"/>
    <property type="evidence" value="ECO:0007669"/>
    <property type="project" value="UniProtKB-UniRule"/>
</dbReference>
<evidence type="ECO:0000256" key="6">
    <source>
        <dbReference type="ARBA" id="ARBA00023186"/>
    </source>
</evidence>
<evidence type="ECO:0000256" key="9">
    <source>
        <dbReference type="PROSITE-ProRule" id="PRU00277"/>
    </source>
</evidence>
<comment type="catalytic activity">
    <reaction evidence="1 9 10">
        <text>[protein]-peptidylproline (omega=180) = [protein]-peptidylproline (omega=0)</text>
        <dbReference type="Rhea" id="RHEA:16237"/>
        <dbReference type="Rhea" id="RHEA-COMP:10747"/>
        <dbReference type="Rhea" id="RHEA-COMP:10748"/>
        <dbReference type="ChEBI" id="CHEBI:83833"/>
        <dbReference type="ChEBI" id="CHEBI:83834"/>
        <dbReference type="EC" id="5.2.1.8"/>
    </reaction>
</comment>
<evidence type="ECO:0000256" key="3">
    <source>
        <dbReference type="ARBA" id="ARBA00006577"/>
    </source>
</evidence>
<evidence type="ECO:0000256" key="1">
    <source>
        <dbReference type="ARBA" id="ARBA00000971"/>
    </source>
</evidence>
<evidence type="ECO:0000256" key="8">
    <source>
        <dbReference type="ARBA" id="ARBA00037071"/>
    </source>
</evidence>
<sequence>MNIANNTVVAFFYELRDGGGQLLEGNIGETPTLYLHGANNIIPGLEEAMAGRQAGDSFEVTLPPEQAYGLVQENQQQRIPAKYLKHEGKLSPGKIVRFNTDQGPRTATVVKVGKFSVDIDTNHPLAGKTLTFSITIDSVREATDEERQHGHAHGVGGHQH</sequence>
<evidence type="ECO:0000313" key="13">
    <source>
        <dbReference type="Proteomes" id="UP000596063"/>
    </source>
</evidence>
<evidence type="ECO:0000256" key="10">
    <source>
        <dbReference type="RuleBase" id="RU003915"/>
    </source>
</evidence>
<keyword evidence="5 9" id="KW-0697">Rotamase</keyword>
<dbReference type="PANTHER" id="PTHR47861:SF3">
    <property type="entry name" value="FKBP-TYPE PEPTIDYL-PROLYL CIS-TRANS ISOMERASE SLYD"/>
    <property type="match status" value="1"/>
</dbReference>
<evidence type="ECO:0000256" key="5">
    <source>
        <dbReference type="ARBA" id="ARBA00023110"/>
    </source>
</evidence>
<accession>A0A7T4QZJ6</accession>
<comment type="subcellular location">
    <subcellularLocation>
        <location evidence="2">Cytoplasm</location>
    </subcellularLocation>
</comment>
<gene>
    <name evidence="12" type="ORF">I6N98_15330</name>
</gene>
<name>A0A7T4QZJ6_9GAMM</name>
<keyword evidence="13" id="KW-1185">Reference proteome</keyword>
<organism evidence="12 13">
    <name type="scientific">Spongiibacter nanhainus</name>
    <dbReference type="NCBI Taxonomy" id="2794344"/>
    <lineage>
        <taxon>Bacteria</taxon>
        <taxon>Pseudomonadati</taxon>
        <taxon>Pseudomonadota</taxon>
        <taxon>Gammaproteobacteria</taxon>
        <taxon>Cellvibrionales</taxon>
        <taxon>Spongiibacteraceae</taxon>
        <taxon>Spongiibacter</taxon>
    </lineage>
</organism>
<dbReference type="EC" id="5.2.1.8" evidence="10"/>
<evidence type="ECO:0000259" key="11">
    <source>
        <dbReference type="PROSITE" id="PS50059"/>
    </source>
</evidence>
<dbReference type="InterPro" id="IPR001179">
    <property type="entry name" value="PPIase_FKBP_dom"/>
</dbReference>
<protein>
    <recommendedName>
        <fullName evidence="10">Peptidyl-prolyl cis-trans isomerase</fullName>
        <ecNumber evidence="10">5.2.1.8</ecNumber>
    </recommendedName>
</protein>
<dbReference type="AlphaFoldDB" id="A0A7T4QZJ6"/>
<dbReference type="Gene3D" id="3.10.50.40">
    <property type="match status" value="1"/>
</dbReference>
<dbReference type="InterPro" id="IPR046357">
    <property type="entry name" value="PPIase_dom_sf"/>
</dbReference>
<dbReference type="KEGG" id="snan:I6N98_15330"/>
<reference evidence="12 13" key="1">
    <citation type="submission" date="2020-12" db="EMBL/GenBank/DDBJ databases">
        <authorList>
            <person name="Shan Y."/>
        </authorList>
    </citation>
    <scope>NUCLEOTIDE SEQUENCE [LARGE SCALE GENOMIC DNA]</scope>
    <source>
        <strain evidence="13">csc3.9</strain>
    </source>
</reference>
<comment type="function">
    <text evidence="8">Also involved in hydrogenase metallocenter assembly, probably by participating in the nickel insertion step. This function in hydrogenase biosynthesis requires chaperone activity and the presence of the metal-binding domain, but not PPIase activity.</text>
</comment>
<feature type="domain" description="PPIase FKBP-type" evidence="11">
    <location>
        <begin position="4"/>
        <end position="80"/>
    </location>
</feature>
<dbReference type="EMBL" id="CP066167">
    <property type="protein sequence ID" value="QQD17698.1"/>
    <property type="molecule type" value="Genomic_DNA"/>
</dbReference>
<evidence type="ECO:0000256" key="2">
    <source>
        <dbReference type="ARBA" id="ARBA00004496"/>
    </source>
</evidence>
<dbReference type="RefSeq" id="WP_198569197.1">
    <property type="nucleotide sequence ID" value="NZ_CP066167.1"/>
</dbReference>
<evidence type="ECO:0000313" key="12">
    <source>
        <dbReference type="EMBL" id="QQD17698.1"/>
    </source>
</evidence>
<evidence type="ECO:0000256" key="7">
    <source>
        <dbReference type="ARBA" id="ARBA00023235"/>
    </source>
</evidence>
<dbReference type="GO" id="GO:0005737">
    <property type="term" value="C:cytoplasm"/>
    <property type="evidence" value="ECO:0007669"/>
    <property type="project" value="UniProtKB-SubCell"/>
</dbReference>
<dbReference type="PROSITE" id="PS50059">
    <property type="entry name" value="FKBP_PPIASE"/>
    <property type="match status" value="1"/>
</dbReference>
<dbReference type="Pfam" id="PF00254">
    <property type="entry name" value="FKBP_C"/>
    <property type="match status" value="1"/>
</dbReference>
<keyword evidence="6" id="KW-0143">Chaperone</keyword>
<keyword evidence="7 9" id="KW-0413">Isomerase</keyword>
<proteinExistence type="inferred from homology"/>
<dbReference type="PANTHER" id="PTHR47861">
    <property type="entry name" value="FKBP-TYPE PEPTIDYL-PROLYL CIS-TRANS ISOMERASE SLYD"/>
    <property type="match status" value="1"/>
</dbReference>
<evidence type="ECO:0000256" key="4">
    <source>
        <dbReference type="ARBA" id="ARBA00022490"/>
    </source>
</evidence>
<keyword evidence="4" id="KW-0963">Cytoplasm</keyword>
<dbReference type="SUPFAM" id="SSF54534">
    <property type="entry name" value="FKBP-like"/>
    <property type="match status" value="1"/>
</dbReference>
<dbReference type="GO" id="GO:0042026">
    <property type="term" value="P:protein refolding"/>
    <property type="evidence" value="ECO:0007669"/>
    <property type="project" value="UniProtKB-ARBA"/>
</dbReference>
<dbReference type="Proteomes" id="UP000596063">
    <property type="component" value="Chromosome"/>
</dbReference>
<comment type="similarity">
    <text evidence="3 10">Belongs to the FKBP-type PPIase family.</text>
</comment>